<reference evidence="2 3" key="1">
    <citation type="submission" date="2022-11" db="EMBL/GenBank/DDBJ databases">
        <title>Spartinivicinus poritis sp. nov., isolated from scleractinian coral Porites lutea.</title>
        <authorList>
            <person name="Zhang G."/>
            <person name="Cai L."/>
            <person name="Wei Q."/>
        </authorList>
    </citation>
    <scope>NUCLEOTIDE SEQUENCE [LARGE SCALE GENOMIC DNA]</scope>
    <source>
        <strain evidence="2 3">A2-2</strain>
    </source>
</reference>
<dbReference type="Gene3D" id="1.10.150.130">
    <property type="match status" value="1"/>
</dbReference>
<keyword evidence="3" id="KW-1185">Reference proteome</keyword>
<organism evidence="2 3">
    <name type="scientific">Spartinivicinus poritis</name>
    <dbReference type="NCBI Taxonomy" id="2994640"/>
    <lineage>
        <taxon>Bacteria</taxon>
        <taxon>Pseudomonadati</taxon>
        <taxon>Pseudomonadota</taxon>
        <taxon>Gammaproteobacteria</taxon>
        <taxon>Oceanospirillales</taxon>
        <taxon>Zooshikellaceae</taxon>
        <taxon>Spartinivicinus</taxon>
    </lineage>
</organism>
<evidence type="ECO:0000313" key="2">
    <source>
        <dbReference type="EMBL" id="MDE1465818.1"/>
    </source>
</evidence>
<name>A0ABT5UHI0_9GAMM</name>
<protein>
    <submittedName>
        <fullName evidence="2">Uncharacterized protein</fullName>
    </submittedName>
</protein>
<sequence length="137" mass="15663">MKVVSVSHTSGDLIPLLLDENGLPIPTPNEFVLSRRTLSHNTLTRNLRELSVFYRWLKKMKINFEDRISSLSFFTEAEVCGSMVESLRVEQDTPGKLGQKVVSPHTFNHRLMTVRQYLMWCIDVYIGSLPVAIAKNL</sequence>
<proteinExistence type="predicted"/>
<gene>
    <name evidence="2" type="ORF">ORQ98_28025</name>
</gene>
<dbReference type="InterPro" id="IPR010998">
    <property type="entry name" value="Integrase_recombinase_N"/>
</dbReference>
<dbReference type="RefSeq" id="WP_274692121.1">
    <property type="nucleotide sequence ID" value="NZ_JAPMOU010000089.1"/>
</dbReference>
<accession>A0ABT5UHI0</accession>
<dbReference type="Proteomes" id="UP001528823">
    <property type="component" value="Unassembled WGS sequence"/>
</dbReference>
<evidence type="ECO:0000256" key="1">
    <source>
        <dbReference type="ARBA" id="ARBA00023125"/>
    </source>
</evidence>
<comment type="caution">
    <text evidence="2">The sequence shown here is derived from an EMBL/GenBank/DDBJ whole genome shotgun (WGS) entry which is preliminary data.</text>
</comment>
<dbReference type="EMBL" id="JAPMOU010000089">
    <property type="protein sequence ID" value="MDE1465818.1"/>
    <property type="molecule type" value="Genomic_DNA"/>
</dbReference>
<evidence type="ECO:0000313" key="3">
    <source>
        <dbReference type="Proteomes" id="UP001528823"/>
    </source>
</evidence>
<keyword evidence="1" id="KW-0238">DNA-binding</keyword>